<dbReference type="SUPFAM" id="SSF54913">
    <property type="entry name" value="GlnB-like"/>
    <property type="match status" value="1"/>
</dbReference>
<organism evidence="2 3">
    <name type="scientific">Planctomicrobium piriforme</name>
    <dbReference type="NCBI Taxonomy" id="1576369"/>
    <lineage>
        <taxon>Bacteria</taxon>
        <taxon>Pseudomonadati</taxon>
        <taxon>Planctomycetota</taxon>
        <taxon>Planctomycetia</taxon>
        <taxon>Planctomycetales</taxon>
        <taxon>Planctomycetaceae</taxon>
        <taxon>Planctomicrobium</taxon>
    </lineage>
</organism>
<dbReference type="Pfam" id="PF09413">
    <property type="entry name" value="DUF2007"/>
    <property type="match status" value="1"/>
</dbReference>
<feature type="domain" description="DUF2007" evidence="1">
    <location>
        <begin position="9"/>
        <end position="66"/>
    </location>
</feature>
<protein>
    <submittedName>
        <fullName evidence="2">Putative signal transducing protein</fullName>
    </submittedName>
</protein>
<name>A0A1I3LYJ1_9PLAN</name>
<evidence type="ECO:0000259" key="1">
    <source>
        <dbReference type="Pfam" id="PF09413"/>
    </source>
</evidence>
<accession>A0A1I3LYJ1</accession>
<evidence type="ECO:0000313" key="3">
    <source>
        <dbReference type="Proteomes" id="UP000199518"/>
    </source>
</evidence>
<dbReference type="AlphaFoldDB" id="A0A1I3LYJ1"/>
<evidence type="ECO:0000313" key="2">
    <source>
        <dbReference type="EMBL" id="SFI89834.1"/>
    </source>
</evidence>
<dbReference type="OrthoDB" id="287066at2"/>
<dbReference type="RefSeq" id="WP_092052441.1">
    <property type="nucleotide sequence ID" value="NZ_FOQD01000013.1"/>
</dbReference>
<reference evidence="3" key="1">
    <citation type="submission" date="2016-10" db="EMBL/GenBank/DDBJ databases">
        <authorList>
            <person name="Varghese N."/>
            <person name="Submissions S."/>
        </authorList>
    </citation>
    <scope>NUCLEOTIDE SEQUENCE [LARGE SCALE GENOMIC DNA]</scope>
    <source>
        <strain evidence="3">DSM 26348</strain>
    </source>
</reference>
<dbReference type="Gene3D" id="3.30.70.790">
    <property type="entry name" value="UreE, C-terminal domain"/>
    <property type="match status" value="1"/>
</dbReference>
<proteinExistence type="predicted"/>
<dbReference type="InterPro" id="IPR018551">
    <property type="entry name" value="DUF2007"/>
</dbReference>
<keyword evidence="3" id="KW-1185">Reference proteome</keyword>
<sequence length="72" mass="7621">MAEEALVPVYQAANVGRAEVIRSALEDAGIHCAIENELQAGFSGVLQCRLLVLQSDVAAAQAFINEHEAAAR</sequence>
<dbReference type="Proteomes" id="UP000199518">
    <property type="component" value="Unassembled WGS sequence"/>
</dbReference>
<dbReference type="InterPro" id="IPR011322">
    <property type="entry name" value="N-reg_PII-like_a/b"/>
</dbReference>
<dbReference type="EMBL" id="FOQD01000013">
    <property type="protein sequence ID" value="SFI89834.1"/>
    <property type="molecule type" value="Genomic_DNA"/>
</dbReference>
<gene>
    <name evidence="2" type="ORF">SAMN05421753_113106</name>
</gene>